<protein>
    <submittedName>
        <fullName evidence="1">Uncharacterized protein</fullName>
    </submittedName>
</protein>
<dbReference type="AlphaFoldDB" id="A0A5J5SE30"/>
<dbReference type="OrthoDB" id="1582947at2759"/>
<dbReference type="Proteomes" id="UP000327439">
    <property type="component" value="Chromosome D02"/>
</dbReference>
<dbReference type="Gene3D" id="3.90.70.80">
    <property type="match status" value="1"/>
</dbReference>
<keyword evidence="2" id="KW-1185">Reference proteome</keyword>
<organism evidence="1 2">
    <name type="scientific">Gossypium barbadense</name>
    <name type="common">Sea Island cotton</name>
    <name type="synonym">Hibiscus barbadensis</name>
    <dbReference type="NCBI Taxonomy" id="3634"/>
    <lineage>
        <taxon>Eukaryota</taxon>
        <taxon>Viridiplantae</taxon>
        <taxon>Streptophyta</taxon>
        <taxon>Embryophyta</taxon>
        <taxon>Tracheophyta</taxon>
        <taxon>Spermatophyta</taxon>
        <taxon>Magnoliopsida</taxon>
        <taxon>eudicotyledons</taxon>
        <taxon>Gunneridae</taxon>
        <taxon>Pentapetalae</taxon>
        <taxon>rosids</taxon>
        <taxon>malvids</taxon>
        <taxon>Malvales</taxon>
        <taxon>Malvaceae</taxon>
        <taxon>Malvoideae</taxon>
        <taxon>Gossypium</taxon>
    </lineage>
</organism>
<sequence length="583" mass="67512">MSNFYGSNLNEGNEISMATSPFFTDRVFESREELRQWVQNTTFSLGYIIVTRRSKAKENGVVSYITLICYRGGEYKFKESSKKVICDQHNHPPAQHMEGHAYARRLKENEKKLLVDLTSKNVTPRDILSALKEQNENNVSTLKTIYNARQKLRLSQNVSVLKYLDQVWLSKYKEMFVSGWIDRHLNFGEQTTNRVESQHAKLKKYLCAKNSSLEKFVGCIDQIVKSQLTSIYESFENSRIVLKHRHNLACFRLLRGFMTLEAQDILEGELQRSSRHQLDSSNCGCKLRHSCGLPCACMLSVYLNSDVFWRKFDLSPSTSVENEDICCDGELEMFKENFTKQSKVEIKSLLRKLRDIFQPSKTLIKEPTIQKNMPLRRRSHSTTSKFVGLDLEPSEQVSNFIDLNQMLESCDTHPLMKEIPDMFHPYITHVQDIRGDGNCGFRAISVCLGYGEDQWLYVRHQLLDELLSSYDVYARVFTNGIDELRNSLCFSKCPAPAEHWMVMPMTGVLIANRFGVILNYLTKRGDITFFPLWRGPEHFQYHHTITIAHVYDNHNVMVQLEGDYPMSTILAYWICHRAPFTAG</sequence>
<dbReference type="InterPro" id="IPR052579">
    <property type="entry name" value="Zinc_finger_SWIM"/>
</dbReference>
<reference evidence="2" key="1">
    <citation type="journal article" date="2020" name="Nat. Genet.">
        <title>Genomic diversifications of five Gossypium allopolyploid species and their impact on cotton improvement.</title>
        <authorList>
            <person name="Chen Z.J."/>
            <person name="Sreedasyam A."/>
            <person name="Ando A."/>
            <person name="Song Q."/>
            <person name="De Santiago L.M."/>
            <person name="Hulse-Kemp A.M."/>
            <person name="Ding M."/>
            <person name="Ye W."/>
            <person name="Kirkbride R.C."/>
            <person name="Jenkins J."/>
            <person name="Plott C."/>
            <person name="Lovell J."/>
            <person name="Lin Y.M."/>
            <person name="Vaughn R."/>
            <person name="Liu B."/>
            <person name="Simpson S."/>
            <person name="Scheffler B.E."/>
            <person name="Wen L."/>
            <person name="Saski C.A."/>
            <person name="Grover C.E."/>
            <person name="Hu G."/>
            <person name="Conover J.L."/>
            <person name="Carlson J.W."/>
            <person name="Shu S."/>
            <person name="Boston L.B."/>
            <person name="Williams M."/>
            <person name="Peterson D.G."/>
            <person name="McGee K."/>
            <person name="Jones D.C."/>
            <person name="Wendel J.F."/>
            <person name="Stelly D.M."/>
            <person name="Grimwood J."/>
            <person name="Schmutz J."/>
        </authorList>
    </citation>
    <scope>NUCLEOTIDE SEQUENCE [LARGE SCALE GENOMIC DNA]</scope>
    <source>
        <strain evidence="2">cv. 3-79</strain>
    </source>
</reference>
<dbReference type="InterPro" id="IPR038765">
    <property type="entry name" value="Papain-like_cys_pep_sf"/>
</dbReference>
<proteinExistence type="predicted"/>
<dbReference type="EMBL" id="CM018216">
    <property type="protein sequence ID" value="KAB2041873.1"/>
    <property type="molecule type" value="Genomic_DNA"/>
</dbReference>
<evidence type="ECO:0000313" key="1">
    <source>
        <dbReference type="EMBL" id="KAB2041873.1"/>
    </source>
</evidence>
<dbReference type="PANTHER" id="PTHR31569">
    <property type="entry name" value="SWIM-TYPE DOMAIN-CONTAINING PROTEIN"/>
    <property type="match status" value="1"/>
</dbReference>
<accession>A0A5J5SE30</accession>
<evidence type="ECO:0000313" key="2">
    <source>
        <dbReference type="Proteomes" id="UP000327439"/>
    </source>
</evidence>
<gene>
    <name evidence="1" type="ORF">ES319_D02G177900v1</name>
</gene>
<name>A0A5J5SE30_GOSBA</name>
<dbReference type="PANTHER" id="PTHR31569:SF4">
    <property type="entry name" value="SWIM-TYPE DOMAIN-CONTAINING PROTEIN"/>
    <property type="match status" value="1"/>
</dbReference>
<dbReference type="CDD" id="cd22744">
    <property type="entry name" value="OTU"/>
    <property type="match status" value="1"/>
</dbReference>
<dbReference type="SUPFAM" id="SSF54001">
    <property type="entry name" value="Cysteine proteinases"/>
    <property type="match status" value="1"/>
</dbReference>